<evidence type="ECO:0000313" key="1">
    <source>
        <dbReference type="EMBL" id="DAF93207.1"/>
    </source>
</evidence>
<name>A0A8S5UFD8_9CAUD</name>
<protein>
    <submittedName>
        <fullName evidence="1">Uncharacterized protein</fullName>
    </submittedName>
</protein>
<accession>A0A8S5UFD8</accession>
<sequence length="258" mass="30560">MTFDEYINNPMGIKSAVISNREMYRKMYTEKFDKVMVREVGKMDYQLSKSNSKYYCYLKVPSETVPNFYYDVVIEFSEPKDKKFADASLRNYDVKFFSNDPAFVFTFCYAFRKNKMFIDDYKEKMSPEALAQKPVEKNPTVSTGYVKSFYFAYLMMKKRNLFSKILYVNKYNKSNILKEIMPADKKIEARQNAAEDMKNKKRIAKNIDDAKRRQAMDKDFAKYIKKPSVVMNTIKTNTVKNTRKVNFGIKTTKKTKRK</sequence>
<reference evidence="1" key="1">
    <citation type="journal article" date="2021" name="Proc. Natl. Acad. Sci. U.S.A.">
        <title>A Catalog of Tens of Thousands of Viruses from Human Metagenomes Reveals Hidden Associations with Chronic Diseases.</title>
        <authorList>
            <person name="Tisza M.J."/>
            <person name="Buck C.B."/>
        </authorList>
    </citation>
    <scope>NUCLEOTIDE SEQUENCE</scope>
    <source>
        <strain evidence="1">CtcyQ27</strain>
    </source>
</reference>
<organism evidence="1">
    <name type="scientific">Myoviridae sp. ctcyQ27</name>
    <dbReference type="NCBI Taxonomy" id="2825139"/>
    <lineage>
        <taxon>Viruses</taxon>
        <taxon>Duplodnaviria</taxon>
        <taxon>Heunggongvirae</taxon>
        <taxon>Uroviricota</taxon>
        <taxon>Caudoviricetes</taxon>
    </lineage>
</organism>
<proteinExistence type="predicted"/>
<dbReference type="EMBL" id="BK016080">
    <property type="protein sequence ID" value="DAF93207.1"/>
    <property type="molecule type" value="Genomic_DNA"/>
</dbReference>